<feature type="domain" description="ABC transporter" evidence="6">
    <location>
        <begin position="2"/>
        <end position="236"/>
    </location>
</feature>
<organism evidence="7 8">
    <name type="scientific">Candidatus Enterocloster excrementigallinarum</name>
    <dbReference type="NCBI Taxonomy" id="2838558"/>
    <lineage>
        <taxon>Bacteria</taxon>
        <taxon>Bacillati</taxon>
        <taxon>Bacillota</taxon>
        <taxon>Clostridia</taxon>
        <taxon>Lachnospirales</taxon>
        <taxon>Lachnospiraceae</taxon>
        <taxon>Enterocloster</taxon>
    </lineage>
</organism>
<dbReference type="PANTHER" id="PTHR43820">
    <property type="entry name" value="HIGH-AFFINITY BRANCHED-CHAIN AMINO ACID TRANSPORT ATP-BINDING PROTEIN LIVF"/>
    <property type="match status" value="1"/>
</dbReference>
<dbReference type="Proteomes" id="UP000823863">
    <property type="component" value="Unassembled WGS sequence"/>
</dbReference>
<keyword evidence="4 7" id="KW-0067">ATP-binding</keyword>
<evidence type="ECO:0000259" key="6">
    <source>
        <dbReference type="PROSITE" id="PS50893"/>
    </source>
</evidence>
<dbReference type="Gene3D" id="3.40.50.300">
    <property type="entry name" value="P-loop containing nucleotide triphosphate hydrolases"/>
    <property type="match status" value="1"/>
</dbReference>
<dbReference type="Pfam" id="PF00005">
    <property type="entry name" value="ABC_tran"/>
    <property type="match status" value="1"/>
</dbReference>
<keyword evidence="5" id="KW-0029">Amino-acid transport</keyword>
<evidence type="ECO:0000256" key="4">
    <source>
        <dbReference type="ARBA" id="ARBA00022840"/>
    </source>
</evidence>
<dbReference type="InterPro" id="IPR027417">
    <property type="entry name" value="P-loop_NTPase"/>
</dbReference>
<gene>
    <name evidence="7" type="ORF">H9931_04165</name>
</gene>
<reference evidence="7" key="2">
    <citation type="submission" date="2021-04" db="EMBL/GenBank/DDBJ databases">
        <authorList>
            <person name="Gilroy R."/>
        </authorList>
    </citation>
    <scope>NUCLEOTIDE SEQUENCE</scope>
    <source>
        <strain evidence="7">CHK198-12963</strain>
    </source>
</reference>
<sequence length="236" mass="26002">MLKVNGIDVFYGKVQSLFNVSIEVGDNEIVSIIGANGAGKTTLMKTIMGLNHPKKGTIEYNGEVISGLPVHKVVSKKIVYVPEGREIFPNMTVRENLEMGAYSVNISKSQLESRLEEQYEIFPRLKERDKQKAGSMSGGEQQMLAIARGMMCQPELLMLDEPSLGLAPVIVDDMFDVIVRINKMRKIPIAIVEQNAFMAMSISNRTYVLEVGNLVAGGESKVLMDSDDIKKAYLGG</sequence>
<dbReference type="InterPro" id="IPR052156">
    <property type="entry name" value="BCAA_Transport_ATP-bd_LivF"/>
</dbReference>
<comment type="caution">
    <text evidence="7">The sequence shown here is derived from an EMBL/GenBank/DDBJ whole genome shotgun (WGS) entry which is preliminary data.</text>
</comment>
<reference evidence="7" key="1">
    <citation type="journal article" date="2021" name="PeerJ">
        <title>Extensive microbial diversity within the chicken gut microbiome revealed by metagenomics and culture.</title>
        <authorList>
            <person name="Gilroy R."/>
            <person name="Ravi A."/>
            <person name="Getino M."/>
            <person name="Pursley I."/>
            <person name="Horton D.L."/>
            <person name="Alikhan N.F."/>
            <person name="Baker D."/>
            <person name="Gharbi K."/>
            <person name="Hall N."/>
            <person name="Watson M."/>
            <person name="Adriaenssens E.M."/>
            <person name="Foster-Nyarko E."/>
            <person name="Jarju S."/>
            <person name="Secka A."/>
            <person name="Antonio M."/>
            <person name="Oren A."/>
            <person name="Chaudhuri R.R."/>
            <person name="La Ragione R."/>
            <person name="Hildebrand F."/>
            <person name="Pallen M.J."/>
        </authorList>
    </citation>
    <scope>NUCLEOTIDE SEQUENCE</scope>
    <source>
        <strain evidence="7">CHK198-12963</strain>
    </source>
</reference>
<name>A0A9D2PRH1_9FIRM</name>
<dbReference type="EMBL" id="DWWB01000017">
    <property type="protein sequence ID" value="HJC65902.1"/>
    <property type="molecule type" value="Genomic_DNA"/>
</dbReference>
<dbReference type="SUPFAM" id="SSF52540">
    <property type="entry name" value="P-loop containing nucleoside triphosphate hydrolases"/>
    <property type="match status" value="1"/>
</dbReference>
<dbReference type="PANTHER" id="PTHR43820:SF4">
    <property type="entry name" value="HIGH-AFFINITY BRANCHED-CHAIN AMINO ACID TRANSPORT ATP-BINDING PROTEIN LIVF"/>
    <property type="match status" value="1"/>
</dbReference>
<evidence type="ECO:0000256" key="5">
    <source>
        <dbReference type="ARBA" id="ARBA00022970"/>
    </source>
</evidence>
<evidence type="ECO:0000256" key="1">
    <source>
        <dbReference type="ARBA" id="ARBA00005417"/>
    </source>
</evidence>
<dbReference type="AlphaFoldDB" id="A0A9D2PRH1"/>
<dbReference type="CDD" id="cd03224">
    <property type="entry name" value="ABC_TM1139_LivF_branched"/>
    <property type="match status" value="1"/>
</dbReference>
<dbReference type="GO" id="GO:0015658">
    <property type="term" value="F:branched-chain amino acid transmembrane transporter activity"/>
    <property type="evidence" value="ECO:0007669"/>
    <property type="project" value="TreeGrafter"/>
</dbReference>
<comment type="similarity">
    <text evidence="1">Belongs to the ABC transporter superfamily.</text>
</comment>
<dbReference type="InterPro" id="IPR017871">
    <property type="entry name" value="ABC_transporter-like_CS"/>
</dbReference>
<evidence type="ECO:0000313" key="8">
    <source>
        <dbReference type="Proteomes" id="UP000823863"/>
    </source>
</evidence>
<evidence type="ECO:0000256" key="2">
    <source>
        <dbReference type="ARBA" id="ARBA00022448"/>
    </source>
</evidence>
<keyword evidence="3" id="KW-0547">Nucleotide-binding</keyword>
<dbReference type="PROSITE" id="PS00211">
    <property type="entry name" value="ABC_TRANSPORTER_1"/>
    <property type="match status" value="1"/>
</dbReference>
<dbReference type="InterPro" id="IPR003439">
    <property type="entry name" value="ABC_transporter-like_ATP-bd"/>
</dbReference>
<keyword evidence="2" id="KW-0813">Transport</keyword>
<dbReference type="InterPro" id="IPR003593">
    <property type="entry name" value="AAA+_ATPase"/>
</dbReference>
<accession>A0A9D2PRH1</accession>
<dbReference type="GO" id="GO:0015807">
    <property type="term" value="P:L-amino acid transport"/>
    <property type="evidence" value="ECO:0007669"/>
    <property type="project" value="TreeGrafter"/>
</dbReference>
<dbReference type="GO" id="GO:0005524">
    <property type="term" value="F:ATP binding"/>
    <property type="evidence" value="ECO:0007669"/>
    <property type="project" value="UniProtKB-KW"/>
</dbReference>
<dbReference type="SMART" id="SM00382">
    <property type="entry name" value="AAA"/>
    <property type="match status" value="1"/>
</dbReference>
<evidence type="ECO:0000256" key="3">
    <source>
        <dbReference type="ARBA" id="ARBA00022741"/>
    </source>
</evidence>
<evidence type="ECO:0000313" key="7">
    <source>
        <dbReference type="EMBL" id="HJC65902.1"/>
    </source>
</evidence>
<dbReference type="PROSITE" id="PS50893">
    <property type="entry name" value="ABC_TRANSPORTER_2"/>
    <property type="match status" value="1"/>
</dbReference>
<protein>
    <submittedName>
        <fullName evidence="7">ABC transporter ATP-binding protein</fullName>
    </submittedName>
</protein>
<dbReference type="GO" id="GO:0016887">
    <property type="term" value="F:ATP hydrolysis activity"/>
    <property type="evidence" value="ECO:0007669"/>
    <property type="project" value="InterPro"/>
</dbReference>
<proteinExistence type="inferred from homology"/>